<protein>
    <submittedName>
        <fullName evidence="1">Uncharacterized protein</fullName>
    </submittedName>
</protein>
<reference evidence="1 2" key="1">
    <citation type="submission" date="2024-05" db="EMBL/GenBank/DDBJ databases">
        <title>A draft genome resource for the thread blight pathogen Marasmius tenuissimus strain MS-2.</title>
        <authorList>
            <person name="Yulfo-Soto G.E."/>
            <person name="Baruah I.K."/>
            <person name="Amoako-Attah I."/>
            <person name="Bukari Y."/>
            <person name="Meinhardt L.W."/>
            <person name="Bailey B.A."/>
            <person name="Cohen S.P."/>
        </authorList>
    </citation>
    <scope>NUCLEOTIDE SEQUENCE [LARGE SCALE GENOMIC DNA]</scope>
    <source>
        <strain evidence="1 2">MS-2</strain>
    </source>
</reference>
<proteinExistence type="predicted"/>
<evidence type="ECO:0000313" key="2">
    <source>
        <dbReference type="Proteomes" id="UP001437256"/>
    </source>
</evidence>
<gene>
    <name evidence="1" type="ORF">AAF712_013926</name>
</gene>
<keyword evidence="2" id="KW-1185">Reference proteome</keyword>
<sequence length="162" mass="18429">MLSNWQYMHTVNRNENFRHREVILERCARYGQLLRVVEFEADISTDGTREAYLVAIIRTLKTSRPSKLKEQLGLVYCNAGGFGPVVAVDVDELNCLVALVPDRRRPYAMALDSVAEDDEIHGVTFGVKLTRVKFTVEFGSKFIHPKIVVSFNVPPQKQLHVL</sequence>
<accession>A0ABR2ZCL4</accession>
<dbReference type="EMBL" id="JBBXMP010000233">
    <property type="protein sequence ID" value="KAL0059336.1"/>
    <property type="molecule type" value="Genomic_DNA"/>
</dbReference>
<name>A0ABR2ZCL4_9AGAR</name>
<organism evidence="1 2">
    <name type="scientific">Marasmius tenuissimus</name>
    <dbReference type="NCBI Taxonomy" id="585030"/>
    <lineage>
        <taxon>Eukaryota</taxon>
        <taxon>Fungi</taxon>
        <taxon>Dikarya</taxon>
        <taxon>Basidiomycota</taxon>
        <taxon>Agaricomycotina</taxon>
        <taxon>Agaricomycetes</taxon>
        <taxon>Agaricomycetidae</taxon>
        <taxon>Agaricales</taxon>
        <taxon>Marasmiineae</taxon>
        <taxon>Marasmiaceae</taxon>
        <taxon>Marasmius</taxon>
    </lineage>
</organism>
<dbReference type="Proteomes" id="UP001437256">
    <property type="component" value="Unassembled WGS sequence"/>
</dbReference>
<evidence type="ECO:0000313" key="1">
    <source>
        <dbReference type="EMBL" id="KAL0059336.1"/>
    </source>
</evidence>
<comment type="caution">
    <text evidence="1">The sequence shown here is derived from an EMBL/GenBank/DDBJ whole genome shotgun (WGS) entry which is preliminary data.</text>
</comment>